<proteinExistence type="predicted"/>
<comment type="caution">
    <text evidence="2">The sequence shown here is derived from an EMBL/GenBank/DDBJ whole genome shotgun (WGS) entry which is preliminary data.</text>
</comment>
<name>A0ABU4K245_9ACTN</name>
<dbReference type="SUPFAM" id="SSF82171">
    <property type="entry name" value="DPP6 N-terminal domain-like"/>
    <property type="match status" value="1"/>
</dbReference>
<protein>
    <submittedName>
        <fullName evidence="2">Uncharacterized protein</fullName>
    </submittedName>
</protein>
<evidence type="ECO:0000313" key="3">
    <source>
        <dbReference type="Proteomes" id="UP001278571"/>
    </source>
</evidence>
<keyword evidence="3" id="KW-1185">Reference proteome</keyword>
<dbReference type="Proteomes" id="UP001278571">
    <property type="component" value="Unassembled WGS sequence"/>
</dbReference>
<evidence type="ECO:0000256" key="1">
    <source>
        <dbReference type="SAM" id="MobiDB-lite"/>
    </source>
</evidence>
<organism evidence="2 3">
    <name type="scientific">Streptomyces roseolus</name>
    <dbReference type="NCBI Taxonomy" id="67358"/>
    <lineage>
        <taxon>Bacteria</taxon>
        <taxon>Bacillati</taxon>
        <taxon>Actinomycetota</taxon>
        <taxon>Actinomycetes</taxon>
        <taxon>Kitasatosporales</taxon>
        <taxon>Streptomycetaceae</taxon>
        <taxon>Streptomyces</taxon>
    </lineage>
</organism>
<dbReference type="EMBL" id="JAWJZF010000272">
    <property type="protein sequence ID" value="MDX2291832.1"/>
    <property type="molecule type" value="Genomic_DNA"/>
</dbReference>
<dbReference type="InterPro" id="IPR011042">
    <property type="entry name" value="6-blade_b-propeller_TolB-like"/>
</dbReference>
<accession>A0ABU4K245</accession>
<sequence>MSASPPGKKGSPDFCRIMRPAAWAAAEKQRQYGSDAGLDRRGTAVSSDGETLFAVETSRGKSDLVRLRDKGRERQVVHSLNPVTNGKKAQYGSMRFDGRWLVFEVSHDAENWNDWTLYAWDSTGGSAPFQVTRHDKAVQGPFLFVHVQGGKAAWTEGVRGGKKAVHLYDLGRRKDTVVRTGQVSPVFLSGDLLGWREAPAPEAPVRLKAVSLRTGKPADLPPVIAKIRGAAHVSGDGTTWAWVSPDYQTLYAWKPGWKQSATIAKAGGEEHIDQMEIAGDLVTWTGGKAIWAADLRTHSRTTLTPEYGSVVAHGDSLLVTYLNGGYTKDAGQKKGTTSYVLKESELPPLPDCSAWTPIPQPPTETGAPGTEAGVPV</sequence>
<gene>
    <name evidence="2" type="ORF">R2363_06575</name>
</gene>
<evidence type="ECO:0000313" key="2">
    <source>
        <dbReference type="EMBL" id="MDX2291832.1"/>
    </source>
</evidence>
<reference evidence="2 3" key="1">
    <citation type="submission" date="2023-10" db="EMBL/GenBank/DDBJ databases">
        <authorList>
            <person name="Wang X.X."/>
        </authorList>
    </citation>
    <scope>NUCLEOTIDE SEQUENCE [LARGE SCALE GENOMIC DNA]</scope>
    <source>
        <strain evidence="2 3">NBRC 12816</strain>
    </source>
</reference>
<dbReference type="Gene3D" id="2.120.10.30">
    <property type="entry name" value="TolB, C-terminal domain"/>
    <property type="match status" value="1"/>
</dbReference>
<feature type="region of interest" description="Disordered" evidence="1">
    <location>
        <begin position="350"/>
        <end position="376"/>
    </location>
</feature>
<dbReference type="RefSeq" id="WP_319008365.1">
    <property type="nucleotide sequence ID" value="NZ_JAWJZF010000272.1"/>
</dbReference>